<reference evidence="20 21" key="1">
    <citation type="submission" date="2017-05" db="EMBL/GenBank/DDBJ databases">
        <title>Genome sequence for an aflatoxigenic pathogen of Argentinian peanut, Aspergillus arachidicola.</title>
        <authorList>
            <person name="Moore G."/>
            <person name="Beltz S.B."/>
            <person name="Mack B.M."/>
        </authorList>
    </citation>
    <scope>NUCLEOTIDE SEQUENCE [LARGE SCALE GENOMIC DNA]</scope>
    <source>
        <strain evidence="20 21">CBS 117610</strain>
    </source>
</reference>
<feature type="domain" description="Sodium/calcium exchanger membrane region" evidence="17">
    <location>
        <begin position="1209"/>
        <end position="1351"/>
    </location>
</feature>
<dbReference type="Pfam" id="PF01699">
    <property type="entry name" value="Na_Ca_ex"/>
    <property type="match status" value="2"/>
</dbReference>
<evidence type="ECO:0000256" key="12">
    <source>
        <dbReference type="ARBA" id="ARBA00023316"/>
    </source>
</evidence>
<evidence type="ECO:0000259" key="17">
    <source>
        <dbReference type="Pfam" id="PF01699"/>
    </source>
</evidence>
<dbReference type="GO" id="GO:0000272">
    <property type="term" value="P:polysaccharide catabolic process"/>
    <property type="evidence" value="ECO:0007669"/>
    <property type="project" value="UniProtKB-KW"/>
</dbReference>
<dbReference type="PANTHER" id="PTHR31983">
    <property type="entry name" value="ENDO-1,3(4)-BETA-GLUCANASE 1"/>
    <property type="match status" value="1"/>
</dbReference>
<gene>
    <name evidence="20" type="ORF">AARAC_011238</name>
</gene>
<evidence type="ECO:0000256" key="14">
    <source>
        <dbReference type="SAM" id="MobiDB-lite"/>
    </source>
</evidence>
<feature type="compositionally biased region" description="Polar residues" evidence="14">
    <location>
        <begin position="184"/>
        <end position="197"/>
    </location>
</feature>
<feature type="transmembrane region" description="Helical" evidence="15">
    <location>
        <begin position="1205"/>
        <end position="1227"/>
    </location>
</feature>
<dbReference type="Pfam" id="PF03639">
    <property type="entry name" value="Glyco_hydro_81"/>
    <property type="match status" value="1"/>
</dbReference>
<dbReference type="GO" id="GO:0015369">
    <property type="term" value="F:calcium:proton antiporter activity"/>
    <property type="evidence" value="ECO:0007669"/>
    <property type="project" value="InterPro"/>
</dbReference>
<evidence type="ECO:0000256" key="8">
    <source>
        <dbReference type="ARBA" id="ARBA00022989"/>
    </source>
</evidence>
<feature type="transmembrane region" description="Helical" evidence="15">
    <location>
        <begin position="1149"/>
        <end position="1171"/>
    </location>
</feature>
<accession>A0A2G7FFD2</accession>
<evidence type="ECO:0000256" key="11">
    <source>
        <dbReference type="ARBA" id="ARBA00023295"/>
    </source>
</evidence>
<dbReference type="GO" id="GO:0009986">
    <property type="term" value="C:cell surface"/>
    <property type="evidence" value="ECO:0007669"/>
    <property type="project" value="TreeGrafter"/>
</dbReference>
<dbReference type="EMBL" id="NEXV01000703">
    <property type="protein sequence ID" value="PIG79189.1"/>
    <property type="molecule type" value="Genomic_DNA"/>
</dbReference>
<proteinExistence type="inferred from homology"/>
<feature type="region of interest" description="Disordered" evidence="14">
    <location>
        <begin position="933"/>
        <end position="953"/>
    </location>
</feature>
<keyword evidence="7" id="KW-0378">Hydrolase</keyword>
<comment type="subcellular location">
    <subcellularLocation>
        <location evidence="2">Membrane</location>
        <topology evidence="2">Multi-pass membrane protein</topology>
    </subcellularLocation>
</comment>
<feature type="compositionally biased region" description="Polar residues" evidence="14">
    <location>
        <begin position="933"/>
        <end position="946"/>
    </location>
</feature>
<keyword evidence="8 15" id="KW-1133">Transmembrane helix</keyword>
<keyword evidence="11" id="KW-0326">Glycosidase</keyword>
<dbReference type="NCBIfam" id="TIGR00846">
    <property type="entry name" value="caca2"/>
    <property type="match status" value="1"/>
</dbReference>
<dbReference type="Gene3D" id="2.70.98.30">
    <property type="entry name" value="Golgi alpha-mannosidase II, domain 4"/>
    <property type="match status" value="1"/>
</dbReference>
<evidence type="ECO:0000256" key="9">
    <source>
        <dbReference type="ARBA" id="ARBA00023136"/>
    </source>
</evidence>
<comment type="similarity">
    <text evidence="3">Belongs to the Ca(2+):cation antiporter (CaCA) (TC 2.A.19) family.</text>
</comment>
<feature type="transmembrane region" description="Helical" evidence="15">
    <location>
        <begin position="993"/>
        <end position="1010"/>
    </location>
</feature>
<protein>
    <recommendedName>
        <fullName evidence="5">glucan endo-1,3-beta-D-glucosidase</fullName>
        <ecNumber evidence="5">3.2.1.39</ecNumber>
    </recommendedName>
</protein>
<dbReference type="PROSITE" id="PS52008">
    <property type="entry name" value="GH81"/>
    <property type="match status" value="1"/>
</dbReference>
<evidence type="ECO:0000259" key="19">
    <source>
        <dbReference type="Pfam" id="PF17652"/>
    </source>
</evidence>
<evidence type="ECO:0000256" key="15">
    <source>
        <dbReference type="SAM" id="Phobius"/>
    </source>
</evidence>
<feature type="chain" id="PRO_5013553131" description="glucan endo-1,3-beta-D-glucosidase" evidence="16">
    <location>
        <begin position="25"/>
        <end position="1365"/>
    </location>
</feature>
<organism evidence="20 21">
    <name type="scientific">Aspergillus arachidicola</name>
    <dbReference type="NCBI Taxonomy" id="656916"/>
    <lineage>
        <taxon>Eukaryota</taxon>
        <taxon>Fungi</taxon>
        <taxon>Dikarya</taxon>
        <taxon>Ascomycota</taxon>
        <taxon>Pezizomycotina</taxon>
        <taxon>Eurotiomycetes</taxon>
        <taxon>Eurotiomycetidae</taxon>
        <taxon>Eurotiales</taxon>
        <taxon>Aspergillaceae</taxon>
        <taxon>Aspergillus</taxon>
        <taxon>Aspergillus subgen. Circumdati</taxon>
    </lineage>
</organism>
<evidence type="ECO:0000256" key="2">
    <source>
        <dbReference type="ARBA" id="ARBA00004141"/>
    </source>
</evidence>
<evidence type="ECO:0000256" key="4">
    <source>
        <dbReference type="ARBA" id="ARBA00010730"/>
    </source>
</evidence>
<keyword evidence="10" id="KW-0119">Carbohydrate metabolism</keyword>
<dbReference type="Gene3D" id="1.20.5.420">
    <property type="entry name" value="Immunoglobulin FC, subunit C"/>
    <property type="match status" value="1"/>
</dbReference>
<dbReference type="PANTHER" id="PTHR31983:SF0">
    <property type="entry name" value="GLUCAN ENDO-1,3-BETA-D-GLUCOSIDASE 2"/>
    <property type="match status" value="1"/>
</dbReference>
<dbReference type="InterPro" id="IPR004837">
    <property type="entry name" value="NaCa_Exmemb"/>
</dbReference>
<evidence type="ECO:0000259" key="18">
    <source>
        <dbReference type="Pfam" id="PF03639"/>
    </source>
</evidence>
<comment type="caution">
    <text evidence="20">The sequence shown here is derived from an EMBL/GenBank/DDBJ whole genome shotgun (WGS) entry which is preliminary data.</text>
</comment>
<evidence type="ECO:0000256" key="13">
    <source>
        <dbReference type="ARBA" id="ARBA00023326"/>
    </source>
</evidence>
<feature type="transmembrane region" description="Helical" evidence="15">
    <location>
        <begin position="1119"/>
        <end position="1137"/>
    </location>
</feature>
<evidence type="ECO:0000313" key="21">
    <source>
        <dbReference type="Proteomes" id="UP000231358"/>
    </source>
</evidence>
<dbReference type="InterPro" id="IPR004798">
    <property type="entry name" value="CAX-like"/>
</dbReference>
<feature type="transmembrane region" description="Helical" evidence="15">
    <location>
        <begin position="1047"/>
        <end position="1068"/>
    </location>
</feature>
<dbReference type="GO" id="GO:0042973">
    <property type="term" value="F:glucan endo-1,3-beta-D-glucosidase activity"/>
    <property type="evidence" value="ECO:0007669"/>
    <property type="project" value="UniProtKB-EC"/>
</dbReference>
<keyword evidence="12" id="KW-0961">Cell wall biogenesis/degradation</keyword>
<keyword evidence="21" id="KW-1185">Reference proteome</keyword>
<feature type="transmembrane region" description="Helical" evidence="15">
    <location>
        <begin position="1017"/>
        <end position="1035"/>
    </location>
</feature>
<feature type="region of interest" description="Disordered" evidence="14">
    <location>
        <begin position="128"/>
        <end position="197"/>
    </location>
</feature>
<dbReference type="FunFam" id="2.70.98.30:FF:000006">
    <property type="entry name" value="Endo-1,3-beta-glucanase Engl1"/>
    <property type="match status" value="1"/>
</dbReference>
<dbReference type="Proteomes" id="UP000231358">
    <property type="component" value="Unassembled WGS sequence"/>
</dbReference>
<dbReference type="NCBIfam" id="TIGR00378">
    <property type="entry name" value="cax"/>
    <property type="match status" value="1"/>
</dbReference>
<dbReference type="GO" id="GO:0052861">
    <property type="term" value="F:endo-1,3(4)-beta-glucanase activity"/>
    <property type="evidence" value="ECO:0007669"/>
    <property type="project" value="InterPro"/>
</dbReference>
<comment type="catalytic activity">
    <reaction evidence="1">
        <text>Hydrolysis of (1-&gt;3)-beta-D-glucosidic linkages in (1-&gt;3)-beta-D-glucans.</text>
        <dbReference type="EC" id="3.2.1.39"/>
    </reaction>
</comment>
<feature type="transmembrane region" description="Helical" evidence="15">
    <location>
        <begin position="1305"/>
        <end position="1326"/>
    </location>
</feature>
<dbReference type="FunFam" id="1.20.1420.30:FF:000011">
    <property type="entry name" value="Vacuolar calcium ion transporter"/>
    <property type="match status" value="1"/>
</dbReference>
<evidence type="ECO:0000256" key="3">
    <source>
        <dbReference type="ARBA" id="ARBA00008170"/>
    </source>
</evidence>
<feature type="transmembrane region" description="Helical" evidence="15">
    <location>
        <begin position="1080"/>
        <end position="1099"/>
    </location>
</feature>
<dbReference type="EC" id="3.2.1.39" evidence="5"/>
<dbReference type="STRING" id="656916.A0A2G7FFD2"/>
<evidence type="ECO:0000256" key="6">
    <source>
        <dbReference type="ARBA" id="ARBA00022692"/>
    </source>
</evidence>
<feature type="transmembrane region" description="Helical" evidence="15">
    <location>
        <begin position="1272"/>
        <end position="1299"/>
    </location>
</feature>
<dbReference type="GO" id="GO:0016020">
    <property type="term" value="C:membrane"/>
    <property type="evidence" value="ECO:0007669"/>
    <property type="project" value="UniProtKB-SubCell"/>
</dbReference>
<evidence type="ECO:0000313" key="20">
    <source>
        <dbReference type="EMBL" id="PIG79189.1"/>
    </source>
</evidence>
<evidence type="ECO:0000256" key="7">
    <source>
        <dbReference type="ARBA" id="ARBA00022801"/>
    </source>
</evidence>
<dbReference type="FunFam" id="1.20.1420.30:FF:000021">
    <property type="entry name" value="Vacuolar calcium ion transporter"/>
    <property type="match status" value="1"/>
</dbReference>
<keyword evidence="6 15" id="KW-0812">Transmembrane</keyword>
<dbReference type="FunFam" id="1.10.287.1170:FF:000001">
    <property type="entry name" value="Endo-1,3-beta-glucanase Engl1"/>
    <property type="match status" value="1"/>
</dbReference>
<evidence type="ECO:0000256" key="1">
    <source>
        <dbReference type="ARBA" id="ARBA00000382"/>
    </source>
</evidence>
<keyword evidence="16" id="KW-0732">Signal</keyword>
<feature type="transmembrane region" description="Helical" evidence="15">
    <location>
        <begin position="1333"/>
        <end position="1353"/>
    </location>
</feature>
<dbReference type="Pfam" id="PF17652">
    <property type="entry name" value="Glyco_hydro81C"/>
    <property type="match status" value="1"/>
</dbReference>
<dbReference type="Gene3D" id="1.10.287.1170">
    <property type="entry name" value="glycoside hydrolase family 81 endo-[beta] glucanase"/>
    <property type="match status" value="1"/>
</dbReference>
<keyword evidence="9 15" id="KW-0472">Membrane</keyword>
<keyword evidence="13" id="KW-0624">Polysaccharide degradation</keyword>
<feature type="domain" description="Sodium/calcium exchanger membrane region" evidence="17">
    <location>
        <begin position="1014"/>
        <end position="1173"/>
    </location>
</feature>
<sequence>MQSRSRWQSAFILTGLLVAETVYSAPTSTQEATASFKTQYPPSAANARLLLPETQGVSAYQPVSDVPTHIKQYYPTSLEREGHQLQKPTPDPKEVPYRFGGAINDLYGPVSLLEGLLPGLLPATSDAPSIAPAETPVPSVTLPSQETINGPPEATSSPTTAPTSISVLVSTSSSSTSSLTSHSAKPQDTSTSVESIPATSTSMATMENGQDVFLPVSTGPIPETVKSRNDHPVPRASIMNNTDPIETNKFYAGLFLGTQTNTTFTHPYGIAWAKGNGNAKSYGMAISHIEADKLALGPKNDKIPGSPVQYYVNPIGIQSIILSATELGASTVLMTENPLPFSANAVLQPQSGSSERITFPVVQGMGFVTGIYSNLQPVIQSSVFFSKVVSAGSPRPGIFKYTVDLADGTNWLLYLTSNDGKDPNLHLESTTNLRGPPGWSGTVQVAKNPAGTLGEKLFDNSSGVYATQGWVKGAVSGQTGTYSLTWGKEGKDKDGTPLMMYALPHHVESFDKTTHDRLTNITMRTTTKGNATAVIGENWSMVEQDLPVGMGFAPWSVSAGSVDTISSAAQKVIIDVAPTELQQDVGNQSNLNSMYYSGKALSKFATLVYAVDKLGGKPDLAAPALKELKTAFARFIDNKQQFPLVYDNVWKGVVSSASYDGGDSGADFGNTYYNDHHFHYGYFIHAAAIIGSLDPSWIQGNKEWVNMLVRDAGNAATNDPLFPFSRGFDWFHGHSWAKGLFESFDGKDEESTSEDAMFAYALKMWGKTIGDASMEARGNLMLGILRRSLHNYFLLDADNKNHPPVFVPNKLFENKVDHTTYFGANLEYIHGIHMLPLLPVSPYTRSQKFVKEEWDALFATNAAAPAEHVQAGWKGVLYANLALIDPVSAWNFFAQPNFDYSVIDGGATRIWYLALAAAPKNFRTSFRSHTWGSRRSMTGGSQNGSREPNERDALIGDTIRANSGLVPRHKRRPWAYWPVRVVHLTWATLVRDYVNLLLVFVPFGIIAGALGWDSTAVFTLNFLAIVPLASLLSFATEELAAAMGQALGGLMNATFGNAVELIVSIIALKDGQIRVVQASMLGSILSNILLVLGCCFFVGGLRYSEQSFNTTVASTMSSLMTVASASLIIPATLYASLSSTGDKKTRNENILILSHGTAIILLILYVMYLYFQLKSHASFFEETTPDPENSGDDVAEEEEEHILSPWAACVVLVVVTILVAVCADYLVGSIDPIVEKTGMSRTFIGLILIPIVGNAAEHVTAVVVAWKGKMDLAIGVAIGSSLQIALFVTPFLVILGWILGVDMTLHFHIFETVAFFISGLVVTFLIQDGKSNYLEGGLCLGMYVILALAFYVYPDQATDDALFHI</sequence>
<dbReference type="InterPro" id="IPR040451">
    <property type="entry name" value="GH81_N"/>
</dbReference>
<feature type="domain" description="Glycosyl hydrolase family 81 N-terminal" evidence="18">
    <location>
        <begin position="231"/>
        <end position="556"/>
    </location>
</feature>
<dbReference type="InterPro" id="IPR040720">
    <property type="entry name" value="GH81_C"/>
</dbReference>
<dbReference type="GO" id="GO:0071555">
    <property type="term" value="P:cell wall organization"/>
    <property type="evidence" value="ECO:0007669"/>
    <property type="project" value="UniProtKB-KW"/>
</dbReference>
<evidence type="ECO:0000256" key="10">
    <source>
        <dbReference type="ARBA" id="ARBA00023277"/>
    </source>
</evidence>
<name>A0A2G7FFD2_9EURO</name>
<feature type="compositionally biased region" description="Low complexity" evidence="14">
    <location>
        <begin position="151"/>
        <end position="183"/>
    </location>
</feature>
<dbReference type="InterPro" id="IPR044880">
    <property type="entry name" value="NCX_ion-bd_dom_sf"/>
</dbReference>
<evidence type="ECO:0000256" key="5">
    <source>
        <dbReference type="ARBA" id="ARBA00012780"/>
    </source>
</evidence>
<comment type="similarity">
    <text evidence="4">Belongs to the glycosyl hydrolase 81 family.</text>
</comment>
<feature type="signal peptide" evidence="16">
    <location>
        <begin position="1"/>
        <end position="24"/>
    </location>
</feature>
<feature type="domain" description="Glycosyl hydrolase family 81 C-terminal" evidence="19">
    <location>
        <begin position="565"/>
        <end position="913"/>
    </location>
</feature>
<dbReference type="InterPro" id="IPR005200">
    <property type="entry name" value="Endo-beta-glucanase"/>
</dbReference>
<dbReference type="Gene3D" id="1.20.1420.30">
    <property type="entry name" value="NCX, central ion-binding region"/>
    <property type="match status" value="2"/>
</dbReference>
<evidence type="ECO:0000256" key="16">
    <source>
        <dbReference type="SAM" id="SignalP"/>
    </source>
</evidence>